<sequence>MIATLITTDGVYRQLSDGNRDTLHEHLGAQFDMLTLTDTTDMWISDDPHHAHTLNPEATQIAAQAGFPIEVYGTAIVLTAPQPAYALAH</sequence>
<dbReference type="HOGENOM" id="CLU_2448162_0_0_11"/>
<accession>F6ESK5</accession>
<reference evidence="1 2" key="1">
    <citation type="journal article" date="2011" name="J. Bacteriol.">
        <title>Complete genome sequence of Amycolicicoccus subflavus DQS3-9A1T, an actinomycete isolated from crude oil-polluted soil.</title>
        <authorList>
            <person name="Cai M."/>
            <person name="Chen W.M."/>
            <person name="Nie Y."/>
            <person name="Chi C.Q."/>
            <person name="Wang Y.N."/>
            <person name="Tang Y.Q."/>
            <person name="Li G.Y."/>
            <person name="Wu X.L."/>
        </authorList>
    </citation>
    <scope>NUCLEOTIDE SEQUENCE [LARGE SCALE GENOMIC DNA]</scope>
    <source>
        <strain evidence="2">DSM 45089 / DQS3-9A1</strain>
        <plasmid evidence="1 2">pAS9A-2</plasmid>
    </source>
</reference>
<organism evidence="1 2">
    <name type="scientific">Hoyosella subflava (strain DSM 45089 / JCM 17490 / NBRC 109087 / DQS3-9A1)</name>
    <name type="common">Amycolicicoccus subflavus</name>
    <dbReference type="NCBI Taxonomy" id="443218"/>
    <lineage>
        <taxon>Bacteria</taxon>
        <taxon>Bacillati</taxon>
        <taxon>Actinomycetota</taxon>
        <taxon>Actinomycetes</taxon>
        <taxon>Mycobacteriales</taxon>
        <taxon>Hoyosellaceae</taxon>
        <taxon>Hoyosella</taxon>
    </lineage>
</organism>
<keyword evidence="2" id="KW-1185">Reference proteome</keyword>
<dbReference type="RefSeq" id="WP_013798133.1">
    <property type="nucleotide sequence ID" value="NC_015561.1"/>
</dbReference>
<geneLocation type="plasmid" evidence="1 2">
    <name>pAS9A-2</name>
</geneLocation>
<name>F6ESK5_HOYSD</name>
<protein>
    <submittedName>
        <fullName evidence="1">Uncharacterized protein</fullName>
    </submittedName>
</protein>
<gene>
    <name evidence="1" type="ordered locus">AS9A_P20082</name>
</gene>
<dbReference type="AlphaFoldDB" id="F6ESK5"/>
<dbReference type="EMBL" id="CP002788">
    <property type="protein sequence ID" value="AEF43126.1"/>
    <property type="molecule type" value="Genomic_DNA"/>
</dbReference>
<dbReference type="KEGG" id="asd:AS9A_P20082"/>
<dbReference type="OrthoDB" id="9848618at2"/>
<proteinExistence type="predicted"/>
<keyword evidence="1" id="KW-0614">Plasmid</keyword>
<evidence type="ECO:0000313" key="2">
    <source>
        <dbReference type="Proteomes" id="UP000009235"/>
    </source>
</evidence>
<evidence type="ECO:0000313" key="1">
    <source>
        <dbReference type="EMBL" id="AEF43126.1"/>
    </source>
</evidence>
<dbReference type="Proteomes" id="UP000009235">
    <property type="component" value="Plasmid pAS9A-2"/>
</dbReference>